<dbReference type="HOGENOM" id="CLU_2104580_0_0_9"/>
<dbReference type="EMBL" id="ACIL03000007">
    <property type="protein sequence ID" value="ESL03866.1"/>
    <property type="molecule type" value="Genomic_DNA"/>
</dbReference>
<protein>
    <submittedName>
        <fullName evidence="1">Uncharacterized protein</fullName>
    </submittedName>
</protein>
<evidence type="ECO:0000313" key="1">
    <source>
        <dbReference type="EMBL" id="ESL03866.1"/>
    </source>
</evidence>
<proteinExistence type="predicted"/>
<organism evidence="1 2">
    <name type="scientific">Catonella morbi ATCC 51271</name>
    <dbReference type="NCBI Taxonomy" id="592026"/>
    <lineage>
        <taxon>Bacteria</taxon>
        <taxon>Bacillati</taxon>
        <taxon>Bacillota</taxon>
        <taxon>Clostridia</taxon>
        <taxon>Lachnospirales</taxon>
        <taxon>Lachnospiraceae</taxon>
        <taxon>Catonella</taxon>
    </lineage>
</organism>
<dbReference type="STRING" id="592026.GCWU0000282_001033"/>
<reference evidence="1 2" key="1">
    <citation type="submission" date="2013-06" db="EMBL/GenBank/DDBJ databases">
        <authorList>
            <person name="Weinstock G."/>
            <person name="Sodergren E."/>
            <person name="Clifton S."/>
            <person name="Fulton L."/>
            <person name="Fulton B."/>
            <person name="Courtney L."/>
            <person name="Fronick C."/>
            <person name="Harrison M."/>
            <person name="Strong C."/>
            <person name="Farmer C."/>
            <person name="Delahaunty K."/>
            <person name="Markovic C."/>
            <person name="Hall O."/>
            <person name="Minx P."/>
            <person name="Tomlinson C."/>
            <person name="Mitreva M."/>
            <person name="Nelson J."/>
            <person name="Hou S."/>
            <person name="Wollam A."/>
            <person name="Pepin K.H."/>
            <person name="Johnson M."/>
            <person name="Bhonagiri V."/>
            <person name="Nash W.E."/>
            <person name="Warren W."/>
            <person name="Chinwalla A."/>
            <person name="Mardis E.R."/>
            <person name="Wilson R.K."/>
        </authorList>
    </citation>
    <scope>NUCLEOTIDE SEQUENCE [LARGE SCALE GENOMIC DNA]</scope>
    <source>
        <strain evidence="1 2">ATCC 51271</strain>
    </source>
</reference>
<sequence>MHQCSGLIGKIKVDRVEFDDTVADMTGIVGIKAMDNSGHNNKEITRIKHIRFIVAFHGYLSVIHIQQLYIIVPMCPVGYTVQITVKHKYIIGGIKFFGIFKKSQVANLLIVINVI</sequence>
<dbReference type="AlphaFoldDB" id="V2Y854"/>
<dbReference type="Proteomes" id="UP000018227">
    <property type="component" value="Unassembled WGS sequence"/>
</dbReference>
<name>V2Y854_9FIRM</name>
<accession>V2Y854</accession>
<comment type="caution">
    <text evidence="1">The sequence shown here is derived from an EMBL/GenBank/DDBJ whole genome shotgun (WGS) entry which is preliminary data.</text>
</comment>
<evidence type="ECO:0000313" key="2">
    <source>
        <dbReference type="Proteomes" id="UP000018227"/>
    </source>
</evidence>
<gene>
    <name evidence="1" type="ORF">GCWU0000282_001033</name>
</gene>
<keyword evidence="2" id="KW-1185">Reference proteome</keyword>